<dbReference type="EMBL" id="MU006216">
    <property type="protein sequence ID" value="KAF2833086.1"/>
    <property type="molecule type" value="Genomic_DNA"/>
</dbReference>
<gene>
    <name evidence="5" type="ORF">CC86DRAFT_450891</name>
</gene>
<accession>A0A6A7AIN4</accession>
<keyword evidence="6" id="KW-1185">Reference proteome</keyword>
<dbReference type="PANTHER" id="PTHR40619:SF3">
    <property type="entry name" value="FUNGAL STAND N-TERMINAL GOODBYE DOMAIN-CONTAINING PROTEIN"/>
    <property type="match status" value="1"/>
</dbReference>
<reference evidence="5" key="1">
    <citation type="journal article" date="2020" name="Stud. Mycol.">
        <title>101 Dothideomycetes genomes: a test case for predicting lifestyles and emergence of pathogens.</title>
        <authorList>
            <person name="Haridas S."/>
            <person name="Albert R."/>
            <person name="Binder M."/>
            <person name="Bloem J."/>
            <person name="Labutti K."/>
            <person name="Salamov A."/>
            <person name="Andreopoulos B."/>
            <person name="Baker S."/>
            <person name="Barry K."/>
            <person name="Bills G."/>
            <person name="Bluhm B."/>
            <person name="Cannon C."/>
            <person name="Castanera R."/>
            <person name="Culley D."/>
            <person name="Daum C."/>
            <person name="Ezra D."/>
            <person name="Gonzalez J."/>
            <person name="Henrissat B."/>
            <person name="Kuo A."/>
            <person name="Liang C."/>
            <person name="Lipzen A."/>
            <person name="Lutzoni F."/>
            <person name="Magnuson J."/>
            <person name="Mondo S."/>
            <person name="Nolan M."/>
            <person name="Ohm R."/>
            <person name="Pangilinan J."/>
            <person name="Park H.-J."/>
            <person name="Ramirez L."/>
            <person name="Alfaro M."/>
            <person name="Sun H."/>
            <person name="Tritt A."/>
            <person name="Yoshinaga Y."/>
            <person name="Zwiers L.-H."/>
            <person name="Turgeon B."/>
            <person name="Goodwin S."/>
            <person name="Spatafora J."/>
            <person name="Crous P."/>
            <person name="Grigoriev I."/>
        </authorList>
    </citation>
    <scope>NUCLEOTIDE SEQUENCE</scope>
    <source>
        <strain evidence="5">CBS 113818</strain>
    </source>
</reference>
<evidence type="ECO:0000313" key="6">
    <source>
        <dbReference type="Proteomes" id="UP000799424"/>
    </source>
</evidence>
<protein>
    <recommendedName>
        <fullName evidence="4">Nephrocystin 3-like N-terminal domain-containing protein</fullName>
    </recommendedName>
</protein>
<evidence type="ECO:0000256" key="1">
    <source>
        <dbReference type="ARBA" id="ARBA00022737"/>
    </source>
</evidence>
<feature type="coiled-coil region" evidence="2">
    <location>
        <begin position="240"/>
        <end position="298"/>
    </location>
</feature>
<evidence type="ECO:0000313" key="5">
    <source>
        <dbReference type="EMBL" id="KAF2833086.1"/>
    </source>
</evidence>
<evidence type="ECO:0000256" key="2">
    <source>
        <dbReference type="SAM" id="Coils"/>
    </source>
</evidence>
<dbReference type="InterPro" id="IPR056884">
    <property type="entry name" value="NPHP3-like_N"/>
</dbReference>
<keyword evidence="2" id="KW-0175">Coiled coil</keyword>
<dbReference type="PANTHER" id="PTHR40619">
    <property type="entry name" value="FUNGAL STAND N-TERMINAL GOODBYE DOMAIN-CONTAINING PROTEIN"/>
    <property type="match status" value="1"/>
</dbReference>
<dbReference type="AlphaFoldDB" id="A0A6A7AIN4"/>
<feature type="region of interest" description="Disordered" evidence="3">
    <location>
        <begin position="1"/>
        <end position="20"/>
    </location>
</feature>
<keyword evidence="1" id="KW-0677">Repeat</keyword>
<dbReference type="OrthoDB" id="3730111at2759"/>
<proteinExistence type="predicted"/>
<feature type="domain" description="Nephrocystin 3-like N-terminal" evidence="4">
    <location>
        <begin position="403"/>
        <end position="583"/>
    </location>
</feature>
<sequence>MSTAVKVKQDGDDFQPRLPRRTTTNLSVDFIEQKISLAEHSRYIDDIDRFVAVQEAPSHDERMTSIWKDASAETAKLETAIQLLREKSRPKGAKTDVETPAFTWKQTVAEINTALESYKNSAFVRICDKSEMFEQWLALLPNDSYASAISGAFTMSVKAARGLSGVNKSIYEALASIPDVLDHAGTYVAIYRAGASTALVRKTADLCKSIVKTLRLIIEFITKGSLKRFTGAVLKGDHYQQKLKESIEEMKLQADNVRSEAGVCAQMRLAEVDRKADVREIKADMRSKQERLDHMAAKEELSLQMAAIPGATAEQVVNLLLRSIQSLPTYNRRTGGPLQTSGLLSLLNVEEVDADAAPENNEGVTVKSLLAALDCDPELLKKDLKYCLNLGFSETPDFQDRAAWVLKAPAMSNFMSGDTGSKLLLVHGNDDATQFISPMSYVCAKVSDLMSVSDEVIHLTYFCSRHMDDWRDPRANAQGLLAHLTAQLLNQLESRKRRKFSPDLSSLKDEDSSRIEGSSLSTTWHAFETIIKQLPKNTVVFCFIDSLSAYENSSRRPKTGALMKKICRLIKTLKGASLRCMVTYSGRSNYSDTWGVEFDRRKAIKLEVPESV</sequence>
<dbReference type="Pfam" id="PF24883">
    <property type="entry name" value="NPHP3_N"/>
    <property type="match status" value="1"/>
</dbReference>
<name>A0A6A7AIN4_9PLEO</name>
<organism evidence="5 6">
    <name type="scientific">Ophiobolus disseminans</name>
    <dbReference type="NCBI Taxonomy" id="1469910"/>
    <lineage>
        <taxon>Eukaryota</taxon>
        <taxon>Fungi</taxon>
        <taxon>Dikarya</taxon>
        <taxon>Ascomycota</taxon>
        <taxon>Pezizomycotina</taxon>
        <taxon>Dothideomycetes</taxon>
        <taxon>Pleosporomycetidae</taxon>
        <taxon>Pleosporales</taxon>
        <taxon>Pleosporineae</taxon>
        <taxon>Phaeosphaeriaceae</taxon>
        <taxon>Ophiobolus</taxon>
    </lineage>
</organism>
<dbReference type="Proteomes" id="UP000799424">
    <property type="component" value="Unassembled WGS sequence"/>
</dbReference>
<evidence type="ECO:0000256" key="3">
    <source>
        <dbReference type="SAM" id="MobiDB-lite"/>
    </source>
</evidence>
<evidence type="ECO:0000259" key="4">
    <source>
        <dbReference type="Pfam" id="PF24883"/>
    </source>
</evidence>